<dbReference type="InterPro" id="IPR036291">
    <property type="entry name" value="NAD(P)-bd_dom_sf"/>
</dbReference>
<dbReference type="OrthoDB" id="5513072at2"/>
<dbReference type="Gene3D" id="3.40.50.720">
    <property type="entry name" value="NAD(P)-binding Rossmann-like Domain"/>
    <property type="match status" value="1"/>
</dbReference>
<evidence type="ECO:0000313" key="2">
    <source>
        <dbReference type="EMBL" id="VUF12353.1"/>
    </source>
</evidence>
<dbReference type="PANTHER" id="PTHR43431">
    <property type="entry name" value="OXIDOREDUCTASE, SHORT CHAIN DEHYDROGENASE/REDUCTASE FAMILY (AFU_ORTHOLOGUE AFUA_5G14000)"/>
    <property type="match status" value="1"/>
</dbReference>
<proteinExistence type="predicted"/>
<gene>
    <name evidence="1" type="ORF">IFDJLNFL_3635</name>
    <name evidence="2" type="ORF">MTDSW087_02043</name>
</gene>
<sequence length="218" mass="22413">MKTFLSIGTGPGMGLETAERFARAGFRVILSARDAGRTQELARQLAAKGHTAEARTVDAGDPGSVARLVEDVERAFGLDVLHYNAAAMRQATLADQPRDSFNGDLAVNIGGALAAVQAAAPGMAGRRSGTILLTGGGFGLQPHPDYLSLSIGKAGIRALALGLFESFRDQGIHVATVTVAGFVTPGSADAAAVGERFWALHGQPAGAWEVEAVHTPAG</sequence>
<keyword evidence="2" id="KW-0560">Oxidoreductase</keyword>
<dbReference type="Proteomes" id="UP001055303">
    <property type="component" value="Unassembled WGS sequence"/>
</dbReference>
<reference evidence="1" key="3">
    <citation type="submission" date="2021-08" db="EMBL/GenBank/DDBJ databases">
        <authorList>
            <person name="Tani A."/>
            <person name="Ola A."/>
            <person name="Ogura Y."/>
            <person name="Katsura K."/>
            <person name="Hayashi T."/>
        </authorList>
    </citation>
    <scope>NUCLEOTIDE SEQUENCE</scope>
    <source>
        <strain evidence="1">DSM 22415</strain>
    </source>
</reference>
<dbReference type="Pfam" id="PF00106">
    <property type="entry name" value="adh_short"/>
    <property type="match status" value="1"/>
</dbReference>
<dbReference type="RefSeq" id="WP_144763388.1">
    <property type="nucleotide sequence ID" value="NZ_BPQI01000118.1"/>
</dbReference>
<dbReference type="PANTHER" id="PTHR43431:SF1">
    <property type="entry name" value="OS08G0476300 PROTEIN"/>
    <property type="match status" value="1"/>
</dbReference>
<dbReference type="EC" id="1.-.-.-" evidence="2"/>
<evidence type="ECO:0000313" key="4">
    <source>
        <dbReference type="Proteomes" id="UP001055303"/>
    </source>
</evidence>
<reference evidence="1" key="2">
    <citation type="journal article" date="2021" name="Front. Microbiol.">
        <title>Comprehensive Comparative Genomics and Phenotyping of Methylobacterium Species.</title>
        <authorList>
            <person name="Alessa O."/>
            <person name="Ogura Y."/>
            <person name="Fujitani Y."/>
            <person name="Takami H."/>
            <person name="Hayashi T."/>
            <person name="Sahin N."/>
            <person name="Tani A."/>
        </authorList>
    </citation>
    <scope>NUCLEOTIDE SEQUENCE</scope>
    <source>
        <strain evidence="1">DSM 22415</strain>
    </source>
</reference>
<dbReference type="GO" id="GO:0016491">
    <property type="term" value="F:oxidoreductase activity"/>
    <property type="evidence" value="ECO:0007669"/>
    <property type="project" value="UniProtKB-KW"/>
</dbReference>
<dbReference type="EMBL" id="CABFVH010000009">
    <property type="protein sequence ID" value="VUF12353.1"/>
    <property type="molecule type" value="Genomic_DNA"/>
</dbReference>
<keyword evidence="4" id="KW-1185">Reference proteome</keyword>
<organism evidence="2 3">
    <name type="scientific">Methylobacterium dankookense</name>
    <dbReference type="NCBI Taxonomy" id="560405"/>
    <lineage>
        <taxon>Bacteria</taxon>
        <taxon>Pseudomonadati</taxon>
        <taxon>Pseudomonadota</taxon>
        <taxon>Alphaproteobacteria</taxon>
        <taxon>Hyphomicrobiales</taxon>
        <taxon>Methylobacteriaceae</taxon>
        <taxon>Methylobacterium</taxon>
    </lineage>
</organism>
<dbReference type="EMBL" id="BPQI01000118">
    <property type="protein sequence ID" value="GJD57723.1"/>
    <property type="molecule type" value="Genomic_DNA"/>
</dbReference>
<dbReference type="InterPro" id="IPR002347">
    <property type="entry name" value="SDR_fam"/>
</dbReference>
<name>A0A564FW75_9HYPH</name>
<protein>
    <submittedName>
        <fullName evidence="1 2">Oxidoreductase</fullName>
        <ecNumber evidence="2">1.-.-.-</ecNumber>
    </submittedName>
</protein>
<dbReference type="AlphaFoldDB" id="A0A564FW75"/>
<reference evidence="2 3" key="1">
    <citation type="submission" date="2019-06" db="EMBL/GenBank/DDBJ databases">
        <authorList>
            <person name="Rodrigo-Torres L."/>
            <person name="Arahal R. D."/>
            <person name="Lucena T."/>
        </authorList>
    </citation>
    <scope>NUCLEOTIDE SEQUENCE [LARGE SCALE GENOMIC DNA]</scope>
    <source>
        <strain evidence="2 3">SW08-7</strain>
    </source>
</reference>
<evidence type="ECO:0000313" key="1">
    <source>
        <dbReference type="EMBL" id="GJD57723.1"/>
    </source>
</evidence>
<dbReference type="SUPFAM" id="SSF51735">
    <property type="entry name" value="NAD(P)-binding Rossmann-fold domains"/>
    <property type="match status" value="1"/>
</dbReference>
<dbReference type="Proteomes" id="UP000401717">
    <property type="component" value="Unassembled WGS sequence"/>
</dbReference>
<evidence type="ECO:0000313" key="3">
    <source>
        <dbReference type="Proteomes" id="UP000401717"/>
    </source>
</evidence>
<accession>A0A564FW75</accession>